<gene>
    <name evidence="2" type="ORF">FIBSPDRAFT_968862</name>
</gene>
<feature type="region of interest" description="Disordered" evidence="1">
    <location>
        <begin position="1"/>
        <end position="47"/>
    </location>
</feature>
<dbReference type="EMBL" id="KV418039">
    <property type="protein sequence ID" value="KZP03592.1"/>
    <property type="molecule type" value="Genomic_DNA"/>
</dbReference>
<evidence type="ECO:0000256" key="1">
    <source>
        <dbReference type="SAM" id="MobiDB-lite"/>
    </source>
</evidence>
<evidence type="ECO:0000313" key="3">
    <source>
        <dbReference type="Proteomes" id="UP000076532"/>
    </source>
</evidence>
<feature type="compositionally biased region" description="Low complexity" evidence="1">
    <location>
        <begin position="12"/>
        <end position="27"/>
    </location>
</feature>
<evidence type="ECO:0000313" key="2">
    <source>
        <dbReference type="EMBL" id="KZP03592.1"/>
    </source>
</evidence>
<reference evidence="2 3" key="1">
    <citation type="journal article" date="2016" name="Mol. Biol. Evol.">
        <title>Comparative Genomics of Early-Diverging Mushroom-Forming Fungi Provides Insights into the Origins of Lignocellulose Decay Capabilities.</title>
        <authorList>
            <person name="Nagy L.G."/>
            <person name="Riley R."/>
            <person name="Tritt A."/>
            <person name="Adam C."/>
            <person name="Daum C."/>
            <person name="Floudas D."/>
            <person name="Sun H."/>
            <person name="Yadav J.S."/>
            <person name="Pangilinan J."/>
            <person name="Larsson K.H."/>
            <person name="Matsuura K."/>
            <person name="Barry K."/>
            <person name="Labutti K."/>
            <person name="Kuo R."/>
            <person name="Ohm R.A."/>
            <person name="Bhattacharya S.S."/>
            <person name="Shirouzu T."/>
            <person name="Yoshinaga Y."/>
            <person name="Martin F.M."/>
            <person name="Grigoriev I.V."/>
            <person name="Hibbett D.S."/>
        </authorList>
    </citation>
    <scope>NUCLEOTIDE SEQUENCE [LARGE SCALE GENOMIC DNA]</scope>
    <source>
        <strain evidence="2 3">CBS 109695</strain>
    </source>
</reference>
<dbReference type="Proteomes" id="UP000076532">
    <property type="component" value="Unassembled WGS sequence"/>
</dbReference>
<proteinExistence type="predicted"/>
<organism evidence="2 3">
    <name type="scientific">Athelia psychrophila</name>
    <dbReference type="NCBI Taxonomy" id="1759441"/>
    <lineage>
        <taxon>Eukaryota</taxon>
        <taxon>Fungi</taxon>
        <taxon>Dikarya</taxon>
        <taxon>Basidiomycota</taxon>
        <taxon>Agaricomycotina</taxon>
        <taxon>Agaricomycetes</taxon>
        <taxon>Agaricomycetidae</taxon>
        <taxon>Atheliales</taxon>
        <taxon>Atheliaceae</taxon>
        <taxon>Athelia</taxon>
    </lineage>
</organism>
<protein>
    <submittedName>
        <fullName evidence="2">Uncharacterized protein</fullName>
    </submittedName>
</protein>
<keyword evidence="3" id="KW-1185">Reference proteome</keyword>
<name>A0A167U4U9_9AGAM</name>
<feature type="compositionally biased region" description="Basic and acidic residues" evidence="1">
    <location>
        <begin position="83"/>
        <end position="97"/>
    </location>
</feature>
<sequence>MHKTPWTKPSASSFPSDRLRTSSSSPSNANNQGKGSRETRRRQLRLAHALPRPYPYLHCHEALDSDPRDALSPYEVDVLPEEDGAKAPEREENDKPVSKPGATPGHSNGLRTHKLTLMVCLLTLSASCHPSPSCRLRVYYLSPATSRYRIQALDVLPFLPS</sequence>
<feature type="region of interest" description="Disordered" evidence="1">
    <location>
        <begin position="68"/>
        <end position="110"/>
    </location>
</feature>
<accession>A0A167U4U9</accession>
<dbReference type="AlphaFoldDB" id="A0A167U4U9"/>